<dbReference type="OrthoDB" id="2510110at2"/>
<reference evidence="6 7" key="1">
    <citation type="submission" date="2019-04" db="EMBL/GenBank/DDBJ databases">
        <title>Cohnella sp. nov. isolated from preserved vegetables.</title>
        <authorList>
            <person name="Lin S.-Y."/>
            <person name="Hung M.-H."/>
            <person name="Young C.-C."/>
        </authorList>
    </citation>
    <scope>NUCLEOTIDE SEQUENCE [LARGE SCALE GENOMIC DNA]</scope>
    <source>
        <strain evidence="6 7">CC-MHH1044</strain>
    </source>
</reference>
<gene>
    <name evidence="6" type="ORF">E6C55_19625</name>
</gene>
<evidence type="ECO:0000313" key="6">
    <source>
        <dbReference type="EMBL" id="THF76239.1"/>
    </source>
</evidence>
<keyword evidence="7" id="KW-1185">Reference proteome</keyword>
<dbReference type="Gene3D" id="3.40.190.10">
    <property type="entry name" value="Periplasmic binding protein-like II"/>
    <property type="match status" value="1"/>
</dbReference>
<keyword evidence="5" id="KW-0449">Lipoprotein</keyword>
<keyword evidence="1" id="KW-1003">Cell membrane</keyword>
<organism evidence="6 7">
    <name type="scientific">Cohnella fermenti</name>
    <dbReference type="NCBI Taxonomy" id="2565925"/>
    <lineage>
        <taxon>Bacteria</taxon>
        <taxon>Bacillati</taxon>
        <taxon>Bacillota</taxon>
        <taxon>Bacilli</taxon>
        <taxon>Bacillales</taxon>
        <taxon>Paenibacillaceae</taxon>
        <taxon>Cohnella</taxon>
    </lineage>
</organism>
<dbReference type="Proteomes" id="UP000310636">
    <property type="component" value="Unassembled WGS sequence"/>
</dbReference>
<protein>
    <submittedName>
        <fullName evidence="6">Extracellular solute-binding protein</fullName>
    </submittedName>
</protein>
<keyword evidence="3" id="KW-0472">Membrane</keyword>
<evidence type="ECO:0000256" key="5">
    <source>
        <dbReference type="ARBA" id="ARBA00023288"/>
    </source>
</evidence>
<dbReference type="InterPro" id="IPR006059">
    <property type="entry name" value="SBP"/>
</dbReference>
<evidence type="ECO:0000256" key="3">
    <source>
        <dbReference type="ARBA" id="ARBA00023136"/>
    </source>
</evidence>
<evidence type="ECO:0000313" key="7">
    <source>
        <dbReference type="Proteomes" id="UP000310636"/>
    </source>
</evidence>
<name>A0A4S4BN04_9BACL</name>
<dbReference type="PANTHER" id="PTHR43649:SF33">
    <property type="entry name" value="POLYGALACTURONAN_RHAMNOGALACTURONAN-BINDING PROTEIN YTCQ"/>
    <property type="match status" value="1"/>
</dbReference>
<dbReference type="SUPFAM" id="SSF53850">
    <property type="entry name" value="Periplasmic binding protein-like II"/>
    <property type="match status" value="1"/>
</dbReference>
<dbReference type="AlphaFoldDB" id="A0A4S4BN04"/>
<proteinExistence type="predicted"/>
<dbReference type="InterPro" id="IPR050490">
    <property type="entry name" value="Bact_solute-bd_prot1"/>
</dbReference>
<evidence type="ECO:0000256" key="4">
    <source>
        <dbReference type="ARBA" id="ARBA00023139"/>
    </source>
</evidence>
<sequence>MSTLANAFSGINTQTGSGGHFLDSVHQTLRLTHCWPVGQRVRWDCAQARQADNERVEPVMSRGKKRFAIGTALMALALAVSGCGSSGESGNANRASGGSAEASAAATGGDAIDWSTVKADIRFVYPGTSEAEKELAEQFKARMKEKYPNINIEYMYLSWTDMEKKLSVMLNSGDVPDLTQTQDVTNLVRLNGLEDLNPYFEREGETLKKEDFLPGTMEYAQEDGKLYAVPNLANSFTLIVNEKMLNEAGMKLEELQTWEDVERAAAAMTKDGKYGFGYPLGTARFAFRVPFTAAYSNDLLLSDTSEGSKSKYLETLQHFKNLEAYQPKAHLTWGYPEMFRAYSNGEVGMIAAGTFFTANVYSINPDIVNVSRTIAYPKGPSGTAAKAPVSNVGIAMFKDGKNKEIAWRLMQEWSSQEFNSTMAAVVNVTAIKSTSLDEIISKAEKAYPKAIEGHKTLLNDFSKLLGESGVPMDKIPGQSEMEVVVQEQMVKLLTDKETVEEAYANIKEGIDKIKAKLE</sequence>
<evidence type="ECO:0000256" key="1">
    <source>
        <dbReference type="ARBA" id="ARBA00022475"/>
    </source>
</evidence>
<dbReference type="Pfam" id="PF01547">
    <property type="entry name" value="SBP_bac_1"/>
    <property type="match status" value="1"/>
</dbReference>
<evidence type="ECO:0000256" key="2">
    <source>
        <dbReference type="ARBA" id="ARBA00022729"/>
    </source>
</evidence>
<dbReference type="PANTHER" id="PTHR43649">
    <property type="entry name" value="ARABINOSE-BINDING PROTEIN-RELATED"/>
    <property type="match status" value="1"/>
</dbReference>
<comment type="caution">
    <text evidence="6">The sequence shown here is derived from an EMBL/GenBank/DDBJ whole genome shotgun (WGS) entry which is preliminary data.</text>
</comment>
<accession>A0A4S4BN04</accession>
<keyword evidence="2" id="KW-0732">Signal</keyword>
<dbReference type="EMBL" id="SSOB01000026">
    <property type="protein sequence ID" value="THF76239.1"/>
    <property type="molecule type" value="Genomic_DNA"/>
</dbReference>
<keyword evidence="4" id="KW-0564">Palmitate</keyword>